<dbReference type="InterPro" id="IPR029058">
    <property type="entry name" value="AB_hydrolase_fold"/>
</dbReference>
<evidence type="ECO:0000256" key="2">
    <source>
        <dbReference type="ARBA" id="ARBA00022801"/>
    </source>
</evidence>
<dbReference type="GO" id="GO:0016787">
    <property type="term" value="F:hydrolase activity"/>
    <property type="evidence" value="ECO:0007669"/>
    <property type="project" value="UniProtKB-KW"/>
</dbReference>
<dbReference type="PANTHER" id="PTHR48070:SF6">
    <property type="entry name" value="ESTERASE OVCA2"/>
    <property type="match status" value="1"/>
</dbReference>
<keyword evidence="6" id="KW-1185">Reference proteome</keyword>
<sequence length="577" mass="64943">MAVDCGRRDSKGAEEMQSGGKSKLLKILCLHGYRQSGDVFKQKLGALRKALKQHAELFFVTAPNKIPSADDTPISSEDAQKNDQYSWWFSTENMRFDSKKPSDVCLGFEKSLSIIEKTFEEQGPFDGLLGFSQGASFVGILCGMQETNWLKYEFNFAIMVAGFKSLCHPHLNYYFKESSIPSLHVYGENDTVISRETSELLLQQFVRAEVICHPGGHFVPTSRPQRQGYTSFLEERIHDIESENRRKQKQFQKYEYTHVSPSIKRDRLNSKRFFMQVRLCLICDHPTEKEAYTDTSYWVYVLSVLKFTYPTVFQGWQTLVGVLILKYLTMKKRLDVTVLDKATVISLLPHCLYFLGAIVAGSKALATLPIPVFVSVCNLPPACIFLLDYSASPLNPGLVQVTAGVVSLGAAVSVILVDMSMPFADSGYSWLLAHTLFLTAQMLHSRITNPRYSEVDKLYYSNIFSVIILAPSSFYLEEAFSVLHFQHRRQIRFYLGCLLSGVLGVLMQLCAARLCSSQRFQRIQAIAKLCACLVAVPVFSPELSVSVWGFAAANLISSVLIPSGYELIEKHDDLLDV</sequence>
<dbReference type="InterPro" id="IPR005645">
    <property type="entry name" value="FSH-like_dom"/>
</dbReference>
<accession>A0A6L2PLB3</accession>
<dbReference type="GO" id="GO:0005634">
    <property type="term" value="C:nucleus"/>
    <property type="evidence" value="ECO:0007669"/>
    <property type="project" value="TreeGrafter"/>
</dbReference>
<feature type="transmembrane region" description="Helical" evidence="3">
    <location>
        <begin position="368"/>
        <end position="387"/>
    </location>
</feature>
<comment type="caution">
    <text evidence="5">The sequence shown here is derived from an EMBL/GenBank/DDBJ whole genome shotgun (WGS) entry which is preliminary data.</text>
</comment>
<feature type="domain" description="Serine hydrolase" evidence="4">
    <location>
        <begin position="23"/>
        <end position="227"/>
    </location>
</feature>
<comment type="similarity">
    <text evidence="1">Belongs to the LovG family.</text>
</comment>
<dbReference type="PANTHER" id="PTHR48070">
    <property type="entry name" value="ESTERASE OVCA2"/>
    <property type="match status" value="1"/>
</dbReference>
<dbReference type="OrthoDB" id="417037at2759"/>
<dbReference type="FunFam" id="3.40.50.1820:FF:000073">
    <property type="entry name" value="esterase OVCA2 isoform X6"/>
    <property type="match status" value="1"/>
</dbReference>
<protein>
    <recommendedName>
        <fullName evidence="4">Serine hydrolase domain-containing protein</fullName>
    </recommendedName>
</protein>
<feature type="transmembrane region" description="Helical" evidence="3">
    <location>
        <begin position="459"/>
        <end position="476"/>
    </location>
</feature>
<evidence type="ECO:0000313" key="5">
    <source>
        <dbReference type="EMBL" id="GFG31328.1"/>
    </source>
</evidence>
<dbReference type="EMBL" id="BLKM01000294">
    <property type="protein sequence ID" value="GFG31328.1"/>
    <property type="molecule type" value="Genomic_DNA"/>
</dbReference>
<dbReference type="Gene3D" id="3.40.50.1820">
    <property type="entry name" value="alpha/beta hydrolase"/>
    <property type="match status" value="1"/>
</dbReference>
<dbReference type="Proteomes" id="UP000502823">
    <property type="component" value="Unassembled WGS sequence"/>
</dbReference>
<organism evidence="5 6">
    <name type="scientific">Coptotermes formosanus</name>
    <name type="common">Formosan subterranean termite</name>
    <dbReference type="NCBI Taxonomy" id="36987"/>
    <lineage>
        <taxon>Eukaryota</taxon>
        <taxon>Metazoa</taxon>
        <taxon>Ecdysozoa</taxon>
        <taxon>Arthropoda</taxon>
        <taxon>Hexapoda</taxon>
        <taxon>Insecta</taxon>
        <taxon>Pterygota</taxon>
        <taxon>Neoptera</taxon>
        <taxon>Polyneoptera</taxon>
        <taxon>Dictyoptera</taxon>
        <taxon>Blattodea</taxon>
        <taxon>Blattoidea</taxon>
        <taxon>Termitoidae</taxon>
        <taxon>Rhinotermitidae</taxon>
        <taxon>Coptotermes</taxon>
    </lineage>
</organism>
<evidence type="ECO:0000259" key="4">
    <source>
        <dbReference type="Pfam" id="PF03959"/>
    </source>
</evidence>
<dbReference type="SUPFAM" id="SSF53474">
    <property type="entry name" value="alpha/beta-Hydrolases"/>
    <property type="match status" value="1"/>
</dbReference>
<dbReference type="AlphaFoldDB" id="A0A6L2PLB3"/>
<feature type="transmembrane region" description="Helical" evidence="3">
    <location>
        <begin position="342"/>
        <end position="362"/>
    </location>
</feature>
<dbReference type="Pfam" id="PF03959">
    <property type="entry name" value="FSH1"/>
    <property type="match status" value="1"/>
</dbReference>
<dbReference type="GO" id="GO:0032526">
    <property type="term" value="P:response to retinoic acid"/>
    <property type="evidence" value="ECO:0007669"/>
    <property type="project" value="TreeGrafter"/>
</dbReference>
<keyword evidence="3" id="KW-0812">Transmembrane</keyword>
<evidence type="ECO:0000256" key="1">
    <source>
        <dbReference type="ARBA" id="ARBA00005863"/>
    </source>
</evidence>
<evidence type="ECO:0000256" key="3">
    <source>
        <dbReference type="SAM" id="Phobius"/>
    </source>
</evidence>
<name>A0A6L2PLB3_COPFO</name>
<keyword evidence="2" id="KW-0378">Hydrolase</keyword>
<dbReference type="GO" id="GO:0005737">
    <property type="term" value="C:cytoplasm"/>
    <property type="evidence" value="ECO:0007669"/>
    <property type="project" value="TreeGrafter"/>
</dbReference>
<keyword evidence="3" id="KW-0472">Membrane</keyword>
<feature type="transmembrane region" description="Helical" evidence="3">
    <location>
        <begin position="313"/>
        <end position="330"/>
    </location>
</feature>
<feature type="transmembrane region" description="Helical" evidence="3">
    <location>
        <begin position="491"/>
        <end position="511"/>
    </location>
</feature>
<feature type="transmembrane region" description="Helical" evidence="3">
    <location>
        <begin position="394"/>
        <end position="416"/>
    </location>
</feature>
<dbReference type="InterPro" id="IPR050593">
    <property type="entry name" value="LovG"/>
</dbReference>
<dbReference type="InParanoid" id="A0A6L2PLB3"/>
<feature type="transmembrane region" description="Helical" evidence="3">
    <location>
        <begin position="428"/>
        <end position="447"/>
    </location>
</feature>
<evidence type="ECO:0000313" key="6">
    <source>
        <dbReference type="Proteomes" id="UP000502823"/>
    </source>
</evidence>
<keyword evidence="3" id="KW-1133">Transmembrane helix</keyword>
<gene>
    <name evidence="5" type="ORF">Cfor_12888</name>
</gene>
<reference evidence="6" key="1">
    <citation type="submission" date="2020-01" db="EMBL/GenBank/DDBJ databases">
        <title>Draft genome sequence of the Termite Coptotermes fromosanus.</title>
        <authorList>
            <person name="Itakura S."/>
            <person name="Yosikawa Y."/>
            <person name="Umezawa K."/>
        </authorList>
    </citation>
    <scope>NUCLEOTIDE SEQUENCE [LARGE SCALE GENOMIC DNA]</scope>
</reference>
<proteinExistence type="inferred from homology"/>